<dbReference type="CDD" id="cd08954">
    <property type="entry name" value="KR_1_FAS_SDR_x"/>
    <property type="match status" value="1"/>
</dbReference>
<feature type="domain" description="PKS/mFAS DH" evidence="19">
    <location>
        <begin position="465"/>
        <end position="734"/>
    </location>
</feature>
<evidence type="ECO:0000256" key="8">
    <source>
        <dbReference type="ARBA" id="ARBA00022832"/>
    </source>
</evidence>
<dbReference type="Pfam" id="PF00975">
    <property type="entry name" value="Thioesterase"/>
    <property type="match status" value="1"/>
</dbReference>
<evidence type="ECO:0000256" key="15">
    <source>
        <dbReference type="ARBA" id="ARBA00044883"/>
    </source>
</evidence>
<dbReference type="SMART" id="SM00825">
    <property type="entry name" value="PKS_KS"/>
    <property type="match status" value="1"/>
</dbReference>
<dbReference type="InterPro" id="IPR050091">
    <property type="entry name" value="PKS_NRPS_Biosynth_Enz"/>
</dbReference>
<organism evidence="20 21">
    <name type="scientific">Allacma fusca</name>
    <dbReference type="NCBI Taxonomy" id="39272"/>
    <lineage>
        <taxon>Eukaryota</taxon>
        <taxon>Metazoa</taxon>
        <taxon>Ecdysozoa</taxon>
        <taxon>Arthropoda</taxon>
        <taxon>Hexapoda</taxon>
        <taxon>Collembola</taxon>
        <taxon>Symphypleona</taxon>
        <taxon>Sminthuridae</taxon>
        <taxon>Allacma</taxon>
    </lineage>
</organism>
<dbReference type="SMART" id="SM00822">
    <property type="entry name" value="PKS_KR"/>
    <property type="match status" value="1"/>
</dbReference>
<dbReference type="Pfam" id="PF00109">
    <property type="entry name" value="ketoacyl-synt"/>
    <property type="match status" value="1"/>
</dbReference>
<dbReference type="Pfam" id="PF08659">
    <property type="entry name" value="KR"/>
    <property type="match status" value="1"/>
</dbReference>
<dbReference type="InterPro" id="IPR020843">
    <property type="entry name" value="ER"/>
</dbReference>
<dbReference type="PROSITE" id="PS00606">
    <property type="entry name" value="KS3_1"/>
    <property type="match status" value="1"/>
</dbReference>
<dbReference type="InterPro" id="IPR049900">
    <property type="entry name" value="PKS_mFAS_DH"/>
</dbReference>
<dbReference type="Pfam" id="PF16197">
    <property type="entry name" value="KAsynt_C_assoc"/>
    <property type="match status" value="1"/>
</dbReference>
<keyword evidence="21" id="KW-1185">Reference proteome</keyword>
<dbReference type="InterPro" id="IPR018201">
    <property type="entry name" value="Ketoacyl_synth_AS"/>
</dbReference>
<keyword evidence="5" id="KW-0597">Phosphoprotein</keyword>
<dbReference type="OrthoDB" id="329835at2759"/>
<evidence type="ECO:0000256" key="6">
    <source>
        <dbReference type="ARBA" id="ARBA00022679"/>
    </source>
</evidence>
<dbReference type="GO" id="GO:0006633">
    <property type="term" value="P:fatty acid biosynthetic process"/>
    <property type="evidence" value="ECO:0007669"/>
    <property type="project" value="InterPro"/>
</dbReference>
<dbReference type="Pfam" id="PF00698">
    <property type="entry name" value="Acyl_transf_1"/>
    <property type="match status" value="1"/>
</dbReference>
<dbReference type="InterPro" id="IPR057326">
    <property type="entry name" value="KR_dom"/>
</dbReference>
<dbReference type="InterPro" id="IPR009081">
    <property type="entry name" value="PP-bd_ACP"/>
</dbReference>
<dbReference type="InterPro" id="IPR020841">
    <property type="entry name" value="PKS_Beta-ketoAc_synthase_dom"/>
</dbReference>
<evidence type="ECO:0000256" key="14">
    <source>
        <dbReference type="ARBA" id="ARBA00023268"/>
    </source>
</evidence>
<evidence type="ECO:0000259" key="18">
    <source>
        <dbReference type="PROSITE" id="PS52004"/>
    </source>
</evidence>
<evidence type="ECO:0000313" key="20">
    <source>
        <dbReference type="EMBL" id="CAG7729637.1"/>
    </source>
</evidence>
<dbReference type="Pfam" id="PF02801">
    <property type="entry name" value="Ketoacyl-synt_C"/>
    <property type="match status" value="1"/>
</dbReference>
<feature type="domain" description="Ketosynthase family 3 (KS3)" evidence="18">
    <location>
        <begin position="1"/>
        <end position="360"/>
    </location>
</feature>
<dbReference type="CDD" id="cd05195">
    <property type="entry name" value="enoyl_red"/>
    <property type="match status" value="1"/>
</dbReference>
<keyword evidence="4" id="KW-0444">Lipid biosynthesis</keyword>
<evidence type="ECO:0000256" key="10">
    <source>
        <dbReference type="ARBA" id="ARBA00023002"/>
    </source>
</evidence>
<feature type="active site" description="Proton acceptor; for dehydratase activity" evidence="16">
    <location>
        <position position="497"/>
    </location>
</feature>
<keyword evidence="13" id="KW-0275">Fatty acid biosynthesis</keyword>
<evidence type="ECO:0000256" key="7">
    <source>
        <dbReference type="ARBA" id="ARBA00022801"/>
    </source>
</evidence>
<dbReference type="SMART" id="SM00829">
    <property type="entry name" value="PKS_ER"/>
    <property type="match status" value="1"/>
</dbReference>
<dbReference type="Proteomes" id="UP000708208">
    <property type="component" value="Unassembled WGS sequence"/>
</dbReference>
<dbReference type="InterPro" id="IPR032821">
    <property type="entry name" value="PKS_assoc"/>
</dbReference>
<sequence length="1957" mass="216866">MGVLKSLDKFDAEFFGIHPKQAMTLEPRIRKLLEVSYEAIMDAGLNPKSIRGSNAGVFVATCDSDATAISNRSSTNHNAYAILGSATSMLANRLSFFFDLHGPSFVLDTACSSSAVAIHQAVQAIQTGICDSAIVAGVRLHHDAISGYMFHAFNMTSADGKSKVFDAAADGYARAEAAVAIYICKKDVAKRAYVTLVHAAINNDGYKDEGVTFPSSIMQERVIRKVYRDIGLDPLEVDYFEAHGTGTKVGDPEEISAITKVFCEDRKGALPVGSVKSNMGHSEPVAILCSIAKLVLSHIARTVPANLHYHTPNPDIPALLDGRIQFDNQQKYEHPWSPSTPIIISCSGRTEKAVHYFLEKALQHKQDQHFIKLLHELSIEAIPRHTHRGYVVASPNNSEIVLEKCEPKNSIWLIFSGMGSQWPGMAKDLTKFDAFRVSITRSAEYLLAVGFDLIKILDSGDQALFEDFKNAMEFSKHKGARYNIDIGNPTDAFFEGHCLEGKIIFPATGYLWLVWKFFASQNHLEVDQCPIVFQNVRFERLTLLNLDTQSTFYVNILQGNGKFEVVESDVVVCTGEINLLAGAVKAKFSDVDFHNIIASGPHLNKDDFYKEMHLRGYNYSGSFQGIQEADMEGKWAKVDWTGDWVSFLDSILQIRILQNETRTLFVPTRFKKLILDPSEINASFEKNDSRITATFWKCHDTAAFPGFHLQGLSFANFSSKLGVCDPIITQHVFMPYASLESCKLSKQMVLESLVEIAVDNSIGGKFVFAELLSNLENSIATEVNSTCSLLRSTVELTTVNISNATMDAGKLKETGTKVISWKEIKPSASRHLVFTDSESTLLNSDSLLILGGFLLFTGSSDALNTFQDYELISKHPTQLDGCLQFFMLLRKISMKTEAASVISTDENNFNWVESAKKVVQNANMKRIIFASTNPNSGVNGFVKCLVKEFSNLNIQCFHAIDQLELNFVNPTKYLQDQLNKDLLYNIYSGGLWGYFSNLSIPVDEFRMQKVFKCVYANALKLGDLSSLTWIESPLRYSKQNLVEVHYSSLNFKDIMLASGQLNQASIGGPKQDDCVLGLEFSGTLDGKRVFGFGDSKCLATHVDPKNLTLFDIPPDWSYEEAVTVPAVYMTVYLALIVRGRMECGETVLVHAGAGGIGQAAITLALSMNCKVFTTVSTLEKKNFLKTRFPCLTDENFANSRDPDEFKIHIQKYTNGHGVNLVLNSLSQESLKASIDCLSRHGRFLEIGKFDLFNDTSIGLNVLLKGASLYGIHVDKTFEDGNAKEIEALKQHIRDGIKSGVIRPLNFTIFKADQLEEAFRFMAQGKHIGKVILKIKEPENTPAAISATPRTYFDSRKSYIIIGGLGGMGFELTSWMISRGAEKFILVSRTGVKSTYHEYHISRWEKQGVKIIISRFDSATIEGAHNVLQHADNLAPVGGIFNTAVVLKDALFENQTPDTFTESVMCKAHATINLDRLSRRFAPELDYFVVFSSITAGRGNPGQTNYGYANSVMERICEKRQRDGFHALAVQWGAVDDVGVLHRQIVDRKTGLVSSLLPQKIQSCLETLDIFLQQQKPVVSSFVATKKEDNGAADAKNSMVHTVARILGIKDVSKVNPESSLADLGMDSLMSSELSQVLTSRGNILIPPKWQSQLTFEKLAELDQCEGDTYENKLGHTPQRKFLKLKDTNVPVLKMKSVVNTSSNLFIVHPLDGTMQTLETVIENLDVNVYGLVAVPEAPSSSIESMASFYLGKLQEIQPKGPYTLSGYSFGCSVAVEMALQLEKHGHTVALLLLLDGSPAWKRNIENWDLEVGKMQEVENAVLFGMLQLYNDNVSNSVLNELAQIQTTDGKWQLMANILMGACPGFSTDEIASFALSCKTRMECAKNYVAVGKVKAKTFLLKALQTGTTKSVAYDYKLNEICDLPVEIVEIDGDHNCFYEKPMELDIPAIINNILGKI</sequence>
<evidence type="ECO:0000256" key="3">
    <source>
        <dbReference type="ARBA" id="ARBA00022450"/>
    </source>
</evidence>
<feature type="region of interest" description="C-terminal hotdog fold" evidence="16">
    <location>
        <begin position="600"/>
        <end position="734"/>
    </location>
</feature>
<dbReference type="InterPro" id="IPR014030">
    <property type="entry name" value="Ketoacyl_synth_N"/>
</dbReference>
<dbReference type="EMBL" id="CAJVCH010181838">
    <property type="protein sequence ID" value="CAG7729637.1"/>
    <property type="molecule type" value="Genomic_DNA"/>
</dbReference>
<keyword evidence="10" id="KW-0560">Oxidoreductase</keyword>
<keyword evidence="12" id="KW-0443">Lipid metabolism</keyword>
<keyword evidence="7" id="KW-0378">Hydrolase</keyword>
<accession>A0A8J2K5F2</accession>
<evidence type="ECO:0000256" key="16">
    <source>
        <dbReference type="PROSITE-ProRule" id="PRU01363"/>
    </source>
</evidence>
<keyword evidence="8" id="KW-0276">Fatty acid metabolism</keyword>
<dbReference type="EC" id="2.3.1.85" evidence="1"/>
<dbReference type="PANTHER" id="PTHR43775:SF7">
    <property type="entry name" value="FATTY ACID SYNTHASE"/>
    <property type="match status" value="1"/>
</dbReference>
<dbReference type="CDD" id="cd00833">
    <property type="entry name" value="PKS"/>
    <property type="match status" value="1"/>
</dbReference>
<dbReference type="InterPro" id="IPR014043">
    <property type="entry name" value="Acyl_transferase_dom"/>
</dbReference>
<evidence type="ECO:0000259" key="19">
    <source>
        <dbReference type="PROSITE" id="PS52019"/>
    </source>
</evidence>
<gene>
    <name evidence="20" type="ORF">AFUS01_LOCUS18335</name>
</gene>
<dbReference type="GO" id="GO:0004312">
    <property type="term" value="F:fatty acid synthase activity"/>
    <property type="evidence" value="ECO:0007669"/>
    <property type="project" value="TreeGrafter"/>
</dbReference>
<evidence type="ECO:0000256" key="5">
    <source>
        <dbReference type="ARBA" id="ARBA00022553"/>
    </source>
</evidence>
<dbReference type="InterPro" id="IPR049391">
    <property type="entry name" value="FAS_pseudo-KR"/>
</dbReference>
<comment type="caution">
    <text evidence="20">The sequence shown here is derived from an EMBL/GenBank/DDBJ whole genome shotgun (WGS) entry which is preliminary data.</text>
</comment>
<dbReference type="GO" id="GO:0016491">
    <property type="term" value="F:oxidoreductase activity"/>
    <property type="evidence" value="ECO:0007669"/>
    <property type="project" value="InterPro"/>
</dbReference>
<evidence type="ECO:0000313" key="21">
    <source>
        <dbReference type="Proteomes" id="UP000708208"/>
    </source>
</evidence>
<feature type="active site" description="Proton donor; for dehydratase activity" evidence="16">
    <location>
        <position position="649"/>
    </location>
</feature>
<evidence type="ECO:0000256" key="12">
    <source>
        <dbReference type="ARBA" id="ARBA00023098"/>
    </source>
</evidence>
<dbReference type="PROSITE" id="PS52019">
    <property type="entry name" value="PKS_MFAS_DH"/>
    <property type="match status" value="1"/>
</dbReference>
<dbReference type="Pfam" id="PF13602">
    <property type="entry name" value="ADH_zinc_N_2"/>
    <property type="match status" value="1"/>
</dbReference>
<dbReference type="Pfam" id="PF21149">
    <property type="entry name" value="FAS_pseudo-KR"/>
    <property type="match status" value="1"/>
</dbReference>
<evidence type="ECO:0000256" key="9">
    <source>
        <dbReference type="ARBA" id="ARBA00022857"/>
    </source>
</evidence>
<evidence type="ECO:0000256" key="11">
    <source>
        <dbReference type="ARBA" id="ARBA00023027"/>
    </source>
</evidence>
<keyword evidence="9" id="KW-0521">NADP</keyword>
<evidence type="ECO:0000256" key="2">
    <source>
        <dbReference type="ARBA" id="ARBA00018769"/>
    </source>
</evidence>
<protein>
    <recommendedName>
        <fullName evidence="2">Fatty acid synthase</fullName>
        <ecNumber evidence="1">2.3.1.85</ecNumber>
    </recommendedName>
</protein>
<dbReference type="PANTHER" id="PTHR43775">
    <property type="entry name" value="FATTY ACID SYNTHASE"/>
    <property type="match status" value="1"/>
</dbReference>
<dbReference type="Pfam" id="PF00550">
    <property type="entry name" value="PP-binding"/>
    <property type="match status" value="1"/>
</dbReference>
<dbReference type="GO" id="GO:0004315">
    <property type="term" value="F:3-oxoacyl-[acyl-carrier-protein] synthase activity"/>
    <property type="evidence" value="ECO:0007669"/>
    <property type="project" value="InterPro"/>
</dbReference>
<keyword evidence="14" id="KW-0511">Multifunctional enzyme</keyword>
<feature type="region of interest" description="N-terminal hotdog fold" evidence="16">
    <location>
        <begin position="465"/>
        <end position="584"/>
    </location>
</feature>
<dbReference type="InterPro" id="IPR014031">
    <property type="entry name" value="Ketoacyl_synth_C"/>
</dbReference>
<proteinExistence type="predicted"/>
<dbReference type="PROSITE" id="PS50075">
    <property type="entry name" value="CARRIER"/>
    <property type="match status" value="1"/>
</dbReference>
<evidence type="ECO:0000259" key="17">
    <source>
        <dbReference type="PROSITE" id="PS50075"/>
    </source>
</evidence>
<name>A0A8J2K5F2_9HEXA</name>
<evidence type="ECO:0000256" key="4">
    <source>
        <dbReference type="ARBA" id="ARBA00022516"/>
    </source>
</evidence>
<dbReference type="InterPro" id="IPR013968">
    <property type="entry name" value="PKS_KR"/>
</dbReference>
<feature type="domain" description="Carrier" evidence="17">
    <location>
        <begin position="1589"/>
        <end position="1669"/>
    </location>
</feature>
<comment type="catalytic activity">
    <reaction evidence="15">
        <text>acetyl-CoA + n malonyl-CoA + 2n NADPH + 2n H(+) = a long-chain fatty acid + (n+1) CoA + n CO2 + 2n NADP(+).</text>
        <dbReference type="EC" id="2.3.1.85"/>
    </reaction>
</comment>
<evidence type="ECO:0000256" key="1">
    <source>
        <dbReference type="ARBA" id="ARBA00012873"/>
    </source>
</evidence>
<keyword evidence="11" id="KW-0520">NAD</keyword>
<reference evidence="20" key="1">
    <citation type="submission" date="2021-06" db="EMBL/GenBank/DDBJ databases">
        <authorList>
            <person name="Hodson N. C."/>
            <person name="Mongue J. A."/>
            <person name="Jaron S. K."/>
        </authorList>
    </citation>
    <scope>NUCLEOTIDE SEQUENCE</scope>
</reference>
<keyword evidence="6" id="KW-0808">Transferase</keyword>
<keyword evidence="3" id="KW-0596">Phosphopantetheine</keyword>
<dbReference type="PROSITE" id="PS52004">
    <property type="entry name" value="KS3_2"/>
    <property type="match status" value="1"/>
</dbReference>
<dbReference type="InterPro" id="IPR001031">
    <property type="entry name" value="Thioesterase"/>
</dbReference>
<evidence type="ECO:0000256" key="13">
    <source>
        <dbReference type="ARBA" id="ARBA00023160"/>
    </source>
</evidence>